<dbReference type="PANTHER" id="PTHR43135">
    <property type="entry name" value="ALPHA-D-RIBOSE 1-METHYLPHOSPHONATE 5-TRIPHOSPHATE DIPHOSPHATASE"/>
    <property type="match status" value="1"/>
</dbReference>
<dbReference type="InterPro" id="IPR006680">
    <property type="entry name" value="Amidohydro-rel"/>
</dbReference>
<protein>
    <submittedName>
        <fullName evidence="2">Alpha-D-ribose 1-methylphosphonate 5-triphosphate diphosphatase</fullName>
    </submittedName>
</protein>
<dbReference type="KEGG" id="kyr:CVV65_15350"/>
<dbReference type="RefSeq" id="WP_100668879.1">
    <property type="nucleotide sequence ID" value="NZ_CP024955.1"/>
</dbReference>
<keyword evidence="3" id="KW-1185">Reference proteome</keyword>
<gene>
    <name evidence="2" type="ORF">CVV65_15350</name>
</gene>
<dbReference type="Gene3D" id="2.30.40.10">
    <property type="entry name" value="Urease, subunit C, domain 1"/>
    <property type="match status" value="2"/>
</dbReference>
<dbReference type="Proteomes" id="UP000231932">
    <property type="component" value="Chromosome"/>
</dbReference>
<proteinExistence type="predicted"/>
<dbReference type="GO" id="GO:0016810">
    <property type="term" value="F:hydrolase activity, acting on carbon-nitrogen (but not peptide) bonds"/>
    <property type="evidence" value="ECO:0007669"/>
    <property type="project" value="InterPro"/>
</dbReference>
<organism evidence="2 3">
    <name type="scientific">Kyrpidia spormannii</name>
    <dbReference type="NCBI Taxonomy" id="2055160"/>
    <lineage>
        <taxon>Bacteria</taxon>
        <taxon>Bacillati</taxon>
        <taxon>Bacillota</taxon>
        <taxon>Bacilli</taxon>
        <taxon>Bacillales</taxon>
        <taxon>Alicyclobacillaceae</taxon>
        <taxon>Kyrpidia</taxon>
    </lineage>
</organism>
<dbReference type="Pfam" id="PF01979">
    <property type="entry name" value="Amidohydro_1"/>
    <property type="match status" value="1"/>
</dbReference>
<dbReference type="AlphaFoldDB" id="A0A2K8NC47"/>
<dbReference type="SUPFAM" id="SSF51338">
    <property type="entry name" value="Composite domain of metallo-dependent hydrolases"/>
    <property type="match status" value="1"/>
</dbReference>
<dbReference type="PIRSF" id="PIRSF038971">
    <property type="entry name" value="PhnM"/>
    <property type="match status" value="1"/>
</dbReference>
<evidence type="ECO:0000259" key="1">
    <source>
        <dbReference type="Pfam" id="PF01979"/>
    </source>
</evidence>
<evidence type="ECO:0000313" key="3">
    <source>
        <dbReference type="Proteomes" id="UP000231932"/>
    </source>
</evidence>
<dbReference type="EMBL" id="CP024955">
    <property type="protein sequence ID" value="ATY86130.1"/>
    <property type="molecule type" value="Genomic_DNA"/>
</dbReference>
<dbReference type="NCBIfam" id="NF011990">
    <property type="entry name" value="PRK15446.2-6"/>
    <property type="match status" value="1"/>
</dbReference>
<dbReference type="SUPFAM" id="SSF51556">
    <property type="entry name" value="Metallo-dependent hydrolases"/>
    <property type="match status" value="1"/>
</dbReference>
<dbReference type="InterPro" id="IPR011059">
    <property type="entry name" value="Metal-dep_hydrolase_composite"/>
</dbReference>
<dbReference type="NCBIfam" id="NF011987">
    <property type="entry name" value="PRK15446.2-3"/>
    <property type="match status" value="1"/>
</dbReference>
<dbReference type="InterPro" id="IPR012696">
    <property type="entry name" value="PhnM"/>
</dbReference>
<sequence>MRSRQIIAGGTVVTPSEIIENGTVVIEDGKIVEVDDAPRSRGANAEWHDARGAWVLPGLVDTHSDAIELELEPRPNCTLPLSISFAELERKLAGQGITTIHHALCLLGDEGESVRSNDRVGSLIRAIRQLTRGRRLIRHYIHLRFEITNRSAVPLVEQLIEGKVIDLLSFTDHTPGQGQFRDFEVQVRLTRARDGLSDEQARQQLKARMNLPKIDPSTLEDIAAKARKRGIPIASHDDDSIEKLDMAESWHASICEFPVSLPVAIEAKRRGLLVAMGAPNVLLGRSHSNNVSALEALRHGAVDILCSDYYPPSLIQSVFALFRKGFDMRQAVNLVSYHPARALGMAEAVGSISPGKVADVLIVREDEGTPVIEKVFVGGVLACQMTYQARGVLEAL</sequence>
<dbReference type="GO" id="GO:0019700">
    <property type="term" value="P:organic phosphonate catabolic process"/>
    <property type="evidence" value="ECO:0007669"/>
    <property type="project" value="InterPro"/>
</dbReference>
<dbReference type="NCBIfam" id="NF011984">
    <property type="entry name" value="PRK15446.1-5"/>
    <property type="match status" value="1"/>
</dbReference>
<name>A0A2K8NC47_9BACL</name>
<dbReference type="PANTHER" id="PTHR43135:SF3">
    <property type="entry name" value="ALPHA-D-RIBOSE 1-METHYLPHOSPHONATE 5-TRIPHOSPHATE DIPHOSPHATASE"/>
    <property type="match status" value="1"/>
</dbReference>
<accession>A0A2K8NC47</accession>
<dbReference type="Gene3D" id="3.20.20.140">
    <property type="entry name" value="Metal-dependent hydrolases"/>
    <property type="match status" value="1"/>
</dbReference>
<dbReference type="InterPro" id="IPR051781">
    <property type="entry name" value="Metallo-dep_Hydrolase"/>
</dbReference>
<feature type="domain" description="Amidohydrolase-related" evidence="1">
    <location>
        <begin position="218"/>
        <end position="380"/>
    </location>
</feature>
<dbReference type="InterPro" id="IPR032466">
    <property type="entry name" value="Metal_Hydrolase"/>
</dbReference>
<dbReference type="OrthoDB" id="9765462at2"/>
<reference evidence="3" key="1">
    <citation type="submission" date="2017-11" db="EMBL/GenBank/DDBJ databases">
        <title>Complete Genome Sequence of Kyrpidia sp. Strain EA-1, a thermophilic, hydrogen-oxidizing Bacterium, isolated from the Azores.</title>
        <authorList>
            <person name="Reiner J.E."/>
            <person name="Lapp C.J."/>
            <person name="Bunk B."/>
            <person name="Gescher J."/>
        </authorList>
    </citation>
    <scope>NUCLEOTIDE SEQUENCE [LARGE SCALE GENOMIC DNA]</scope>
    <source>
        <strain evidence="3">EA-1</strain>
    </source>
</reference>
<evidence type="ECO:0000313" key="2">
    <source>
        <dbReference type="EMBL" id="ATY86130.1"/>
    </source>
</evidence>